<dbReference type="SUPFAM" id="SSF63748">
    <property type="entry name" value="Tudor/PWWP/MBT"/>
    <property type="match status" value="1"/>
</dbReference>
<dbReference type="InterPro" id="IPR052657">
    <property type="entry name" value="PDP_family_Arabidopsis"/>
</dbReference>
<dbReference type="PROSITE" id="PS50812">
    <property type="entry name" value="PWWP"/>
    <property type="match status" value="1"/>
</dbReference>
<proteinExistence type="predicted"/>
<evidence type="ECO:0000259" key="2">
    <source>
        <dbReference type="PROSITE" id="PS50812"/>
    </source>
</evidence>
<dbReference type="Proteomes" id="UP001457282">
    <property type="component" value="Unassembled WGS sequence"/>
</dbReference>
<protein>
    <recommendedName>
        <fullName evidence="2">PWWP domain-containing protein</fullName>
    </recommendedName>
</protein>
<feature type="region of interest" description="Disordered" evidence="1">
    <location>
        <begin position="810"/>
        <end position="937"/>
    </location>
</feature>
<feature type="compositionally biased region" description="Polar residues" evidence="1">
    <location>
        <begin position="425"/>
        <end position="443"/>
    </location>
</feature>
<accession>A0AAW1WKW2</accession>
<feature type="region of interest" description="Disordered" evidence="1">
    <location>
        <begin position="110"/>
        <end position="162"/>
    </location>
</feature>
<feature type="compositionally biased region" description="Basic and acidic residues" evidence="1">
    <location>
        <begin position="28"/>
        <end position="38"/>
    </location>
</feature>
<dbReference type="Gene3D" id="2.30.30.140">
    <property type="match status" value="1"/>
</dbReference>
<organism evidence="3 4">
    <name type="scientific">Rubus argutus</name>
    <name type="common">Southern blackberry</name>
    <dbReference type="NCBI Taxonomy" id="59490"/>
    <lineage>
        <taxon>Eukaryota</taxon>
        <taxon>Viridiplantae</taxon>
        <taxon>Streptophyta</taxon>
        <taxon>Embryophyta</taxon>
        <taxon>Tracheophyta</taxon>
        <taxon>Spermatophyta</taxon>
        <taxon>Magnoliopsida</taxon>
        <taxon>eudicotyledons</taxon>
        <taxon>Gunneridae</taxon>
        <taxon>Pentapetalae</taxon>
        <taxon>rosids</taxon>
        <taxon>fabids</taxon>
        <taxon>Rosales</taxon>
        <taxon>Rosaceae</taxon>
        <taxon>Rosoideae</taxon>
        <taxon>Rosoideae incertae sedis</taxon>
        <taxon>Rubus</taxon>
    </lineage>
</organism>
<dbReference type="AlphaFoldDB" id="A0AAW1WKW2"/>
<keyword evidence="4" id="KW-1185">Reference proteome</keyword>
<feature type="compositionally biased region" description="Polar residues" evidence="1">
    <location>
        <begin position="143"/>
        <end position="156"/>
    </location>
</feature>
<dbReference type="InterPro" id="IPR000313">
    <property type="entry name" value="PWWP_dom"/>
</dbReference>
<sequence>MGTLGTRSTALAEGEGSGSASEPARFQAAEDRTVRAAIDDSGGTRVGSGGSGGELVRSFVELVKTVEAKVSVGMNFGDLDTCMSRLRGSESVGELDSGLGDERKVVSIGSKTNSDANFGDEENGNSLDETKTNPAVNKGGEENGNSFVDTKTNSGVNKGVEENGKSLDEIGEELRGETELIEVPISGTSENGEDWVGEELGDQVYEFSVGDFVWGKIKNHPWWPGQICDPSDASEYAAKLKSKDKLLVAYFGDDTFAWCHPSQLKPFEENFVEISKLSSSKVFVIAVQQAVDEIGRLVKLKMSCTCMGEEFLSGLNQPSASNAGIKEGAVVPEGRVGKLLGHLSQPADLLAELKHIAQVVSLTSVLELNVLKSLLSAFYCSKGGYQLPVYLEPHLIPGLEDDRKVVEVPVQWPFEDWLSSPLGSNTGNADQSLLQRSPPSIENRQPHRRKLKSIADLLGGADGVQAKTVDGVIAKEEAISEKRGLSSRRKKRESCDNHDVGILASESGKERAKLSKSPISTHIKKTLSVDNGCSGREEETKKGPLSRRRKRDEYIGIDSNDGDTQEKTGGKEETKKALSSRRRKKDEGIQINCNDGEAKGKTGDNPISRVGELPNVGLQNDMKDQIDKSPSSRERKKSKYLSPPFTRSDLGKRRRNLETESPNAVPSHHDMGKEGKERDMELVSLEVSNKAQFGERMTRAAANLKESPRILNCCSEALQEKLSTEGENNSIDPKTMHATSRGSGPKTPAEGEKKHIDPMKANVAANEVLSGVRSAAVDAFHPVKRKSSFEIVVDFTSIFRDSVYRNGSNYKRYKNHQSNGKRKKSDSEPGSLGKDNQTAANLSDGESGERNIKKNQEMKYDKQTKKQAAETPRSKRKKLDSVIKSLGKDNQNAENIPVTESGKRNGNKNQDKPTRKTAAEPPISKLVRRRSKHAETQDLKIKETGEGTSHTSLFVTFGPGSSLPTKDDLLKIYSKFGELNQTETEMFYTNFCARIAFVRSSDAEEAFNHSLIDSPFGPSNVNFRIQNPSGAAKTRELSAIPKSPPAKKSMGKTAGEAFVASQPPAGEPSQLDFIRHKLEMMSSMLGSSDRKVLPVTKSKLQNEIKELLKAVSTMVDTSS</sequence>
<feature type="compositionally biased region" description="Basic and acidic residues" evidence="1">
    <location>
        <begin position="667"/>
        <end position="677"/>
    </location>
</feature>
<feature type="compositionally biased region" description="Polar residues" evidence="1">
    <location>
        <begin position="725"/>
        <end position="742"/>
    </location>
</feature>
<feature type="compositionally biased region" description="Basic and acidic residues" evidence="1">
    <location>
        <begin position="564"/>
        <end position="576"/>
    </location>
</feature>
<name>A0AAW1WKW2_RUBAR</name>
<reference evidence="3 4" key="1">
    <citation type="journal article" date="2023" name="G3 (Bethesda)">
        <title>A chromosome-length genome assembly and annotation of blackberry (Rubus argutus, cv. 'Hillquist').</title>
        <authorList>
            <person name="Bruna T."/>
            <person name="Aryal R."/>
            <person name="Dudchenko O."/>
            <person name="Sargent D.J."/>
            <person name="Mead D."/>
            <person name="Buti M."/>
            <person name="Cavallini A."/>
            <person name="Hytonen T."/>
            <person name="Andres J."/>
            <person name="Pham M."/>
            <person name="Weisz D."/>
            <person name="Mascagni F."/>
            <person name="Usai G."/>
            <person name="Natali L."/>
            <person name="Bassil N."/>
            <person name="Fernandez G.E."/>
            <person name="Lomsadze A."/>
            <person name="Armour M."/>
            <person name="Olukolu B."/>
            <person name="Poorten T."/>
            <person name="Britton C."/>
            <person name="Davik J."/>
            <person name="Ashrafi H."/>
            <person name="Aiden E.L."/>
            <person name="Borodovsky M."/>
            <person name="Worthington M."/>
        </authorList>
    </citation>
    <scope>NUCLEOTIDE SEQUENCE [LARGE SCALE GENOMIC DNA]</scope>
    <source>
        <strain evidence="3">PI 553951</strain>
    </source>
</reference>
<evidence type="ECO:0000313" key="3">
    <source>
        <dbReference type="EMBL" id="KAK9925312.1"/>
    </source>
</evidence>
<evidence type="ECO:0000313" key="4">
    <source>
        <dbReference type="Proteomes" id="UP001457282"/>
    </source>
</evidence>
<dbReference type="CDD" id="cd05162">
    <property type="entry name" value="PWWP"/>
    <property type="match status" value="1"/>
</dbReference>
<dbReference type="SMART" id="SM00293">
    <property type="entry name" value="PWWP"/>
    <property type="match status" value="1"/>
</dbReference>
<feature type="region of interest" description="Disordered" evidence="1">
    <location>
        <begin position="723"/>
        <end position="755"/>
    </location>
</feature>
<feature type="compositionally biased region" description="Basic and acidic residues" evidence="1">
    <location>
        <begin position="621"/>
        <end position="633"/>
    </location>
</feature>
<dbReference type="PANTHER" id="PTHR10688">
    <property type="entry name" value="PWWP DOMAIN-CONTAINING PROTEIN"/>
    <property type="match status" value="1"/>
</dbReference>
<feature type="compositionally biased region" description="Polar residues" evidence="1">
    <location>
        <begin position="124"/>
        <end position="135"/>
    </location>
</feature>
<feature type="region of interest" description="Disordered" evidence="1">
    <location>
        <begin position="482"/>
        <end position="677"/>
    </location>
</feature>
<dbReference type="EMBL" id="JBEDUW010000006">
    <property type="protein sequence ID" value="KAK9925312.1"/>
    <property type="molecule type" value="Genomic_DNA"/>
</dbReference>
<feature type="compositionally biased region" description="Basic and acidic residues" evidence="1">
    <location>
        <begin position="909"/>
        <end position="918"/>
    </location>
</feature>
<feature type="domain" description="PWWP" evidence="2">
    <location>
        <begin position="209"/>
        <end position="270"/>
    </location>
</feature>
<dbReference type="PANTHER" id="PTHR10688:SF3">
    <property type="entry name" value="PWWP DOMAIN-CONTAINING PROTEIN 6"/>
    <property type="match status" value="1"/>
</dbReference>
<feature type="region of interest" description="Disordered" evidence="1">
    <location>
        <begin position="1"/>
        <end position="52"/>
    </location>
</feature>
<evidence type="ECO:0000256" key="1">
    <source>
        <dbReference type="SAM" id="MobiDB-lite"/>
    </source>
</evidence>
<comment type="caution">
    <text evidence="3">The sequence shown here is derived from an EMBL/GenBank/DDBJ whole genome shotgun (WGS) entry which is preliminary data.</text>
</comment>
<feature type="compositionally biased region" description="Basic and acidic residues" evidence="1">
    <location>
        <begin position="847"/>
        <end position="868"/>
    </location>
</feature>
<gene>
    <name evidence="3" type="ORF">M0R45_033640</name>
</gene>
<dbReference type="Pfam" id="PF00855">
    <property type="entry name" value="PWWP"/>
    <property type="match status" value="1"/>
</dbReference>
<feature type="region of interest" description="Disordered" evidence="1">
    <location>
        <begin position="425"/>
        <end position="447"/>
    </location>
</feature>
<feature type="compositionally biased region" description="Basic residues" evidence="1">
    <location>
        <begin position="811"/>
        <end position="824"/>
    </location>
</feature>